<evidence type="ECO:0000259" key="6">
    <source>
        <dbReference type="Pfam" id="PF03176"/>
    </source>
</evidence>
<organism evidence="7 8">
    <name type="scientific">Candidatus Proximibacter danicus</name>
    <dbReference type="NCBI Taxonomy" id="2954365"/>
    <lineage>
        <taxon>Bacteria</taxon>
        <taxon>Pseudomonadati</taxon>
        <taxon>Pseudomonadota</taxon>
        <taxon>Betaproteobacteria</taxon>
        <taxon>Candidatus Proximibacter</taxon>
    </lineage>
</organism>
<evidence type="ECO:0000313" key="8">
    <source>
        <dbReference type="Proteomes" id="UP000886689"/>
    </source>
</evidence>
<evidence type="ECO:0000256" key="1">
    <source>
        <dbReference type="ARBA" id="ARBA00004141"/>
    </source>
</evidence>
<feature type="domain" description="Membrane transport protein MMPL" evidence="6">
    <location>
        <begin position="12"/>
        <end position="88"/>
    </location>
</feature>
<gene>
    <name evidence="7" type="ORF">IPL58_12895</name>
</gene>
<proteinExistence type="predicted"/>
<accession>A0A9D7K342</accession>
<dbReference type="Proteomes" id="UP000886689">
    <property type="component" value="Unassembled WGS sequence"/>
</dbReference>
<comment type="caution">
    <text evidence="7">The sequence shown here is derived from an EMBL/GenBank/DDBJ whole genome shotgun (WGS) entry which is preliminary data.</text>
</comment>
<comment type="subcellular location">
    <subcellularLocation>
        <location evidence="1">Membrane</location>
        <topology evidence="1">Multi-pass membrane protein</topology>
    </subcellularLocation>
</comment>
<keyword evidence="4 5" id="KW-0472">Membrane</keyword>
<dbReference type="EMBL" id="JADJUC010000017">
    <property type="protein sequence ID" value="MBK8524881.1"/>
    <property type="molecule type" value="Genomic_DNA"/>
</dbReference>
<name>A0A9D7K342_9PROT</name>
<keyword evidence="3 5" id="KW-1133">Transmembrane helix</keyword>
<evidence type="ECO:0000256" key="5">
    <source>
        <dbReference type="SAM" id="Phobius"/>
    </source>
</evidence>
<evidence type="ECO:0000313" key="7">
    <source>
        <dbReference type="EMBL" id="MBK8524881.1"/>
    </source>
</evidence>
<reference evidence="7" key="1">
    <citation type="submission" date="2020-10" db="EMBL/GenBank/DDBJ databases">
        <title>Connecting structure to function with the recovery of over 1000 high-quality activated sludge metagenome-assembled genomes encoding full-length rRNA genes using long-read sequencing.</title>
        <authorList>
            <person name="Singleton C.M."/>
            <person name="Petriglieri F."/>
            <person name="Kristensen J.M."/>
            <person name="Kirkegaard R.H."/>
            <person name="Michaelsen T.Y."/>
            <person name="Andersen M.H."/>
            <person name="Karst S.M."/>
            <person name="Dueholm M.S."/>
            <person name="Nielsen P.H."/>
            <person name="Albertsen M."/>
        </authorList>
    </citation>
    <scope>NUCLEOTIDE SEQUENCE</scope>
    <source>
        <strain evidence="7">Hirt_18-Q3-R61-65_BATAC.395</strain>
    </source>
</reference>
<dbReference type="Pfam" id="PF03176">
    <property type="entry name" value="MMPL"/>
    <property type="match status" value="1"/>
</dbReference>
<protein>
    <recommendedName>
        <fullName evidence="6">Membrane transport protein MMPL domain-containing protein</fullName>
    </recommendedName>
</protein>
<sequence>MLLVQTKALGSDTDGQEAAIALIREQFAAIATIAGPTLKLQLSGPGRFAVEARATIKGDVSRLSLIATLAIVAVLFFAYRSPRLVTLGLAACRQRRRAGHRRRQPGAWQRLRHHRRLRFGTDRRSRRLASSILLLRAIRPPRC</sequence>
<dbReference type="AlphaFoldDB" id="A0A9D7K342"/>
<keyword evidence="2 5" id="KW-0812">Transmembrane</keyword>
<feature type="transmembrane region" description="Helical" evidence="5">
    <location>
        <begin position="60"/>
        <end position="79"/>
    </location>
</feature>
<dbReference type="GO" id="GO:0016020">
    <property type="term" value="C:membrane"/>
    <property type="evidence" value="ECO:0007669"/>
    <property type="project" value="UniProtKB-SubCell"/>
</dbReference>
<evidence type="ECO:0000256" key="3">
    <source>
        <dbReference type="ARBA" id="ARBA00022989"/>
    </source>
</evidence>
<evidence type="ECO:0000256" key="4">
    <source>
        <dbReference type="ARBA" id="ARBA00023136"/>
    </source>
</evidence>
<dbReference type="InterPro" id="IPR004869">
    <property type="entry name" value="MMPL_dom"/>
</dbReference>
<evidence type="ECO:0000256" key="2">
    <source>
        <dbReference type="ARBA" id="ARBA00022692"/>
    </source>
</evidence>